<keyword evidence="4" id="KW-1185">Reference proteome</keyword>
<feature type="region of interest" description="Disordered" evidence="1">
    <location>
        <begin position="341"/>
        <end position="394"/>
    </location>
</feature>
<dbReference type="VEuPathDB" id="FungiDB:VP01_1788g2"/>
<dbReference type="Proteomes" id="UP000037035">
    <property type="component" value="Unassembled WGS sequence"/>
</dbReference>
<dbReference type="InterPro" id="IPR053055">
    <property type="entry name" value="VPS17"/>
</dbReference>
<feature type="compositionally biased region" description="Low complexity" evidence="1">
    <location>
        <begin position="54"/>
        <end position="68"/>
    </location>
</feature>
<dbReference type="EMBL" id="LAVV01006601">
    <property type="protein sequence ID" value="KNZ59191.1"/>
    <property type="molecule type" value="Genomic_DNA"/>
</dbReference>
<dbReference type="Gene3D" id="1.20.1270.60">
    <property type="entry name" value="Arfaptin homology (AH) domain/BAR domain"/>
    <property type="match status" value="1"/>
</dbReference>
<dbReference type="SMART" id="SM00312">
    <property type="entry name" value="PX"/>
    <property type="match status" value="1"/>
</dbReference>
<dbReference type="STRING" id="27349.A0A0L6VEI1"/>
<dbReference type="Pfam" id="PF00787">
    <property type="entry name" value="PX"/>
    <property type="match status" value="1"/>
</dbReference>
<dbReference type="CDD" id="cd07596">
    <property type="entry name" value="BAR_SNX"/>
    <property type="match status" value="1"/>
</dbReference>
<accession>A0A0L6VEI1</accession>
<dbReference type="InterPro" id="IPR036871">
    <property type="entry name" value="PX_dom_sf"/>
</dbReference>
<dbReference type="Pfam" id="PF05327">
    <property type="entry name" value="RRN3"/>
    <property type="match status" value="1"/>
</dbReference>
<feature type="compositionally biased region" description="Polar residues" evidence="1">
    <location>
        <begin position="1180"/>
        <end position="1190"/>
    </location>
</feature>
<evidence type="ECO:0000313" key="3">
    <source>
        <dbReference type="EMBL" id="KNZ59191.1"/>
    </source>
</evidence>
<dbReference type="FunFam" id="1.20.1270.60:FF:000155">
    <property type="entry name" value="Uncharacterized protein"/>
    <property type="match status" value="1"/>
</dbReference>
<feature type="region of interest" description="Disordered" evidence="1">
    <location>
        <begin position="1166"/>
        <end position="1219"/>
    </location>
</feature>
<dbReference type="SUPFAM" id="SSF64268">
    <property type="entry name" value="PX domain"/>
    <property type="match status" value="1"/>
</dbReference>
<feature type="compositionally biased region" description="Acidic residues" evidence="1">
    <location>
        <begin position="351"/>
        <end position="384"/>
    </location>
</feature>
<dbReference type="InterPro" id="IPR007991">
    <property type="entry name" value="RNA_pol_I_trans_ini_fac_RRN3"/>
</dbReference>
<dbReference type="GO" id="GO:0032266">
    <property type="term" value="F:phosphatidylinositol-3-phosphate binding"/>
    <property type="evidence" value="ECO:0007669"/>
    <property type="project" value="TreeGrafter"/>
</dbReference>
<dbReference type="GO" id="GO:0006361">
    <property type="term" value="P:transcription initiation at RNA polymerase I promoter"/>
    <property type="evidence" value="ECO:0007669"/>
    <property type="project" value="InterPro"/>
</dbReference>
<dbReference type="Pfam" id="PF09325">
    <property type="entry name" value="Vps5"/>
    <property type="match status" value="1"/>
</dbReference>
<sequence>MATATLTQTNTNSNTKTSSSIPTTSQASVSSSSIPVNPNNHTKSKKRARFADENSQQNTPNHTQQQQSLSSFITFNHDDPPQKKNRSHVEPSSFDQLFDPSASDTLRQGMYLTFINTAFAERANGKFERYDQLLGQFDPLVSSHSSTDPNPPDVSIERVQGWLSALTYMISQLDRSHSHLVEKVVSLPWTVLDDQFVSVFSRFVNGLVSARSEWVQIVLENLVQGFHYDLLPSSVNRRLIYARLHSLLRSILRLIPTLPSTLWPILVLYFPKKREHRDGHVCYLHNLLKIACYCPDLSAKIVQLCIEKCLHIDVEIPVGVEEWEDDEGRLEEGIFGRPIEDALDKPWTNNDGEDSDVDEEEEDGVEEVDFDDLSSDEGGDMPDEDNSKPLPPRLARKDQKLAAKLDGMLRCIFDHLQQISFGCGLNATSTTITNHLETAVEEAAEEPKETNPTSPTDLQRQSDREAIFDILLCNFESSILRTRRTRYVQFIIFWYASLDPRFTESFLVTLVERGLYERGDNTLPVAIRVAAVSYIASLISRAKFIDKRVTRQVVSLLCARLELGMKETDKMKVNGHVIWYAIAQAIFYIFCFRWKDLLVAEDDEELEQDGDDEFTIHLTQPKKFNDRWLSGLKILERAITSPLNPLKTCTEPVVTRFAKISHQTNFMYCYDIIRRNHSWKAGGGMQCSSTATLGLVSLPASTQSSSSGEIAAPLSSCHEQIVNRALFESKSDLFFPFDPFKLPHSSVYLDSIYRSWTEPNYPSSEKRPTKIRVTGIERNRRDLYIKFDAWSNLTTTRAGHCPNVSRAYKEFLAFQEALISNNPHTIVPPIPFPNTSAPSPADDDRLVASAFQQFFDRLLSNPFLRTDDELRVFLESDFGYTPQTKIRKRSMTSGPSWLSKPAVGSAVRTLPSSTIQQTPGGAPDTVVSVVEEDELSNAKLQFRLLEDRLLECCRSVEQLSRSRRSLAQALLDLSGRVGQFSTTESHGALAEGLRRLGQTMRAISELETNSAVGYLVTLSDGLNWCSVSAKAAKDVLRNRAGVLHEHYTSVKKSIEKRRLIERIKSNTLNVSSERVESALDELEEAKKVEEVIAQKAMLISTHLRPSLRTHSELLHDDLLYSLMENARTQLIYEKQILKELERVKPELDSISLRPANVIYGHPSVTTQHRQLHQQQQTTQYARSSDTTSGRSPSHHLSPSSSDSHHAAPLPNPSSSDGIINHHHILPTQVRTSEVSKKLVVRDRLGQNIDARQRVDAKSAAASLARLF</sequence>
<dbReference type="InterPro" id="IPR027267">
    <property type="entry name" value="AH/BAR_dom_sf"/>
</dbReference>
<evidence type="ECO:0000313" key="4">
    <source>
        <dbReference type="Proteomes" id="UP000037035"/>
    </source>
</evidence>
<dbReference type="GO" id="GO:0005829">
    <property type="term" value="C:cytosol"/>
    <property type="evidence" value="ECO:0007669"/>
    <property type="project" value="GOC"/>
</dbReference>
<comment type="caution">
    <text evidence="3">The sequence shown here is derived from an EMBL/GenBank/DDBJ whole genome shotgun (WGS) entry which is preliminary data.</text>
</comment>
<protein>
    <recommendedName>
        <fullName evidence="2">PX domain-containing protein</fullName>
    </recommendedName>
</protein>
<dbReference type="GO" id="GO:0030905">
    <property type="term" value="C:retromer, tubulation complex"/>
    <property type="evidence" value="ECO:0007669"/>
    <property type="project" value="TreeGrafter"/>
</dbReference>
<feature type="domain" description="PX" evidence="2">
    <location>
        <begin position="767"/>
        <end position="877"/>
    </location>
</feature>
<dbReference type="GO" id="GO:0042147">
    <property type="term" value="P:retrograde transport, endosome to Golgi"/>
    <property type="evidence" value="ECO:0007669"/>
    <property type="project" value="TreeGrafter"/>
</dbReference>
<dbReference type="OrthoDB" id="9976382at2759"/>
<feature type="compositionally biased region" description="Low complexity" evidence="1">
    <location>
        <begin position="1"/>
        <end position="40"/>
    </location>
</feature>
<evidence type="ECO:0000259" key="2">
    <source>
        <dbReference type="SMART" id="SM00312"/>
    </source>
</evidence>
<dbReference type="InterPro" id="IPR001683">
    <property type="entry name" value="PX_dom"/>
</dbReference>
<reference evidence="3 4" key="1">
    <citation type="submission" date="2015-08" db="EMBL/GenBank/DDBJ databases">
        <title>Next Generation Sequencing and Analysis of the Genome of Puccinia sorghi L Schw, the Causal Agent of Maize Common Rust.</title>
        <authorList>
            <person name="Rochi L."/>
            <person name="Burguener G."/>
            <person name="Darino M."/>
            <person name="Turjanski A."/>
            <person name="Kreff E."/>
            <person name="Dieguez M.J."/>
            <person name="Sacco F."/>
        </authorList>
    </citation>
    <scope>NUCLEOTIDE SEQUENCE [LARGE SCALE GENOMIC DNA]</scope>
    <source>
        <strain evidence="3 4">RO10H11247</strain>
    </source>
</reference>
<dbReference type="GO" id="GO:0005768">
    <property type="term" value="C:endosome"/>
    <property type="evidence" value="ECO:0007669"/>
    <property type="project" value="TreeGrafter"/>
</dbReference>
<gene>
    <name evidence="3" type="ORF">VP01_1788g2</name>
</gene>
<dbReference type="Gene3D" id="3.30.1520.10">
    <property type="entry name" value="Phox-like domain"/>
    <property type="match status" value="1"/>
</dbReference>
<dbReference type="PANTHER" id="PTHR47433:SF1">
    <property type="entry name" value="VACUOLAR PROTEIN SORTING-ASSOCIATED PROTEIN 17"/>
    <property type="match status" value="1"/>
</dbReference>
<organism evidence="3 4">
    <name type="scientific">Puccinia sorghi</name>
    <dbReference type="NCBI Taxonomy" id="27349"/>
    <lineage>
        <taxon>Eukaryota</taxon>
        <taxon>Fungi</taxon>
        <taxon>Dikarya</taxon>
        <taxon>Basidiomycota</taxon>
        <taxon>Pucciniomycotina</taxon>
        <taxon>Pucciniomycetes</taxon>
        <taxon>Pucciniales</taxon>
        <taxon>Pucciniaceae</taxon>
        <taxon>Puccinia</taxon>
    </lineage>
</organism>
<dbReference type="InterPro" id="IPR015404">
    <property type="entry name" value="Vps5_C"/>
</dbReference>
<dbReference type="GO" id="GO:0001181">
    <property type="term" value="F:RNA polymerase I general transcription initiation factor activity"/>
    <property type="evidence" value="ECO:0007669"/>
    <property type="project" value="InterPro"/>
</dbReference>
<name>A0A0L6VEI1_9BASI</name>
<feature type="compositionally biased region" description="Low complexity" evidence="1">
    <location>
        <begin position="1166"/>
        <end position="1179"/>
    </location>
</feature>
<proteinExistence type="predicted"/>
<evidence type="ECO:0000256" key="1">
    <source>
        <dbReference type="SAM" id="MobiDB-lite"/>
    </source>
</evidence>
<feature type="region of interest" description="Disordered" evidence="1">
    <location>
        <begin position="1"/>
        <end position="100"/>
    </location>
</feature>
<dbReference type="PANTHER" id="PTHR47433">
    <property type="entry name" value="VACUOLAR PROTEIN SORTING-ASSOCIATED PROTEIN 17"/>
    <property type="match status" value="1"/>
</dbReference>
<dbReference type="AlphaFoldDB" id="A0A0L6VEI1"/>
<dbReference type="GO" id="GO:0006886">
    <property type="term" value="P:intracellular protein transport"/>
    <property type="evidence" value="ECO:0007669"/>
    <property type="project" value="TreeGrafter"/>
</dbReference>